<dbReference type="InterPro" id="IPR027417">
    <property type="entry name" value="P-loop_NTPase"/>
</dbReference>
<dbReference type="EMBL" id="CP020867">
    <property type="protein sequence ID" value="ARJ55732.1"/>
    <property type="molecule type" value="Genomic_DNA"/>
</dbReference>
<dbReference type="PROSITE" id="PS00675">
    <property type="entry name" value="SIGMA54_INTERACT_1"/>
    <property type="match status" value="1"/>
</dbReference>
<dbReference type="CDD" id="cd00009">
    <property type="entry name" value="AAA"/>
    <property type="match status" value="1"/>
</dbReference>
<dbReference type="AlphaFoldDB" id="A0A1W6BUG6"/>
<sequence>MSEFVSIQSQERVLSRIKELLKQKSFILLLGQSGSGKTALLRQLCKEFKALHKTQIFKNQKEFQNFIEPVLQSESKPIVLLDEVGMYDERTLESIRIYSDDLSFVLSSHKKPKIFNKEHFKSRFQAEFKLKNLDFGELKDYIKIKHGLDFFPKELKLIYKIYQGNLRNIDKMLKSFKELHSFYKGQKSVKYILNLSAFENALLG</sequence>
<evidence type="ECO:0000313" key="3">
    <source>
        <dbReference type="Proteomes" id="UP000192902"/>
    </source>
</evidence>
<evidence type="ECO:0000313" key="2">
    <source>
        <dbReference type="EMBL" id="ARJ55732.1"/>
    </source>
</evidence>
<gene>
    <name evidence="2" type="primary">ctsP</name>
    <name evidence="2" type="ORF">CCUN_0064</name>
</gene>
<feature type="domain" description="AAA+ ATPase" evidence="1">
    <location>
        <begin position="23"/>
        <end position="134"/>
    </location>
</feature>
<dbReference type="InterPro" id="IPR003593">
    <property type="entry name" value="AAA+_ATPase"/>
</dbReference>
<accession>A0A1W6BUG6</accession>
<reference evidence="2 3" key="1">
    <citation type="submission" date="2017-04" db="EMBL/GenBank/DDBJ databases">
        <title>Complete genome sequence of the Campylobacter cuniculorum type strain LMG24588.</title>
        <authorList>
            <person name="Miller W.G."/>
            <person name="Yee E."/>
            <person name="Revez J."/>
            <person name="Bono J.L."/>
            <person name="Rossi M."/>
        </authorList>
    </citation>
    <scope>NUCLEOTIDE SEQUENCE [LARGE SCALE GENOMIC DNA]</scope>
    <source>
        <strain evidence="2 3">LMG 24588</strain>
    </source>
</reference>
<dbReference type="eggNOG" id="COG2842">
    <property type="taxonomic scope" value="Bacteria"/>
</dbReference>
<dbReference type="Gene3D" id="3.40.50.300">
    <property type="entry name" value="P-loop containing nucleotide triphosphate hydrolases"/>
    <property type="match status" value="1"/>
</dbReference>
<dbReference type="InterPro" id="IPR025662">
    <property type="entry name" value="Sigma_54_int_dom_ATP-bd_1"/>
</dbReference>
<protein>
    <submittedName>
        <fullName evidence="2">Transformation system protein</fullName>
    </submittedName>
</protein>
<organism evidence="2 3">
    <name type="scientific">Campylobacter cuniculorum DSM 23162 = LMG 24588</name>
    <dbReference type="NCBI Taxonomy" id="1121267"/>
    <lineage>
        <taxon>Bacteria</taxon>
        <taxon>Pseudomonadati</taxon>
        <taxon>Campylobacterota</taxon>
        <taxon>Epsilonproteobacteria</taxon>
        <taxon>Campylobacterales</taxon>
        <taxon>Campylobacteraceae</taxon>
        <taxon>Campylobacter</taxon>
    </lineage>
</organism>
<dbReference type="KEGG" id="ccun:CCUN_0064"/>
<evidence type="ECO:0000259" key="1">
    <source>
        <dbReference type="SMART" id="SM00382"/>
    </source>
</evidence>
<dbReference type="Pfam" id="PF20720">
    <property type="entry name" value="nSTAND3"/>
    <property type="match status" value="1"/>
</dbReference>
<dbReference type="Proteomes" id="UP000192902">
    <property type="component" value="Chromosome"/>
</dbReference>
<dbReference type="InterPro" id="IPR049050">
    <property type="entry name" value="nSTAND3"/>
</dbReference>
<proteinExistence type="predicted"/>
<dbReference type="SUPFAM" id="SSF52540">
    <property type="entry name" value="P-loop containing nucleoside triphosphate hydrolases"/>
    <property type="match status" value="1"/>
</dbReference>
<dbReference type="OrthoDB" id="5362266at2"/>
<dbReference type="RefSeq" id="WP_027304966.1">
    <property type="nucleotide sequence ID" value="NZ_CP020867.1"/>
</dbReference>
<name>A0A1W6BUG6_9BACT</name>
<dbReference type="SMART" id="SM00382">
    <property type="entry name" value="AAA"/>
    <property type="match status" value="1"/>
</dbReference>
<dbReference type="STRING" id="1121267.CCUN_0064"/>